<dbReference type="Proteomes" id="UP001381693">
    <property type="component" value="Unassembled WGS sequence"/>
</dbReference>
<feature type="region of interest" description="Disordered" evidence="1">
    <location>
        <begin position="478"/>
        <end position="502"/>
    </location>
</feature>
<name>A0AAN8X133_HALRR</name>
<sequence length="791" mass="86904">MSFILGVKSTEPSSSSSSLSSSGKVITSNLVTGDRTEGCVVFNLQNNLAVKESSELPSQPLPYLLQGHYLGPVCFLPENDPLSVNNRDTTTENANSKEVSDDFSLSCKASLLKSNNGSALSDSQKENLQLKVEMEDVSPNSPKRKSAKKARLMMKTLNEERAVCAMDSVKKEMYSLSCGKTVKRPKSSSSVVSDMAIGNISEMPMEDMPIWARNLSSVRVLDGQLLVGIAPSKDILQGTLECHTRSILCDYIKSHPNNIDKRRNAREQECRVMWQYKWIVFDGVPFSTASSDDLRCTFGMKYKIKRKETSKTQDSAIKEEGNITPKKMYKEVSRTSCPAKIIVKVIIKYPGYKVSPYALLPERRSMLQALRSDLSRKLDMEKEEFYYVTLPLESMHNHPFTGRSRNIHSSIIAKVRSLVQNGITAPKIIKKHLDAYVHLQHGQDVVVPHPEDRAYYPKLKDIGNLVYNNCRRLGIPSKQKASMGQSLDSTSRKKRLKSSLSGGDNIDDCGDIGSAETLSLRASTLQEAVQTFCTDEADRGIISVSDQECVPASAISENQSSSEAVSLAESVRLQLESLRNLTYSLHDISSLRDIHQSLQVLLNQFSSVSHQNVQGTLESSGTAAAYIIQEPVLDHLSTESSSLQSVTSAAADSHSGTERESYGVILASRVRNTQNPSENHHVRQIRPPIALQCVATNVVPTIAMSQIPRSSTQTSAAQGPPHLVSSIPSYSAVNATNVTLAQPSYQMLTSAQQLSAAVPVQLSLPPYFYYVQEVAVPDSSVPNTASNAYSH</sequence>
<gene>
    <name evidence="2" type="ORF">SK128_026038</name>
</gene>
<dbReference type="PANTHER" id="PTHR47456:SF1">
    <property type="entry name" value="PHD-TYPE DOMAIN-CONTAINING PROTEIN"/>
    <property type="match status" value="1"/>
</dbReference>
<feature type="compositionally biased region" description="Low complexity" evidence="1">
    <location>
        <begin position="13"/>
        <end position="22"/>
    </location>
</feature>
<feature type="region of interest" description="Disordered" evidence="1">
    <location>
        <begin position="1"/>
        <end position="22"/>
    </location>
</feature>
<organism evidence="2 3">
    <name type="scientific">Halocaridina rubra</name>
    <name type="common">Hawaiian red shrimp</name>
    <dbReference type="NCBI Taxonomy" id="373956"/>
    <lineage>
        <taxon>Eukaryota</taxon>
        <taxon>Metazoa</taxon>
        <taxon>Ecdysozoa</taxon>
        <taxon>Arthropoda</taxon>
        <taxon>Crustacea</taxon>
        <taxon>Multicrustacea</taxon>
        <taxon>Malacostraca</taxon>
        <taxon>Eumalacostraca</taxon>
        <taxon>Eucarida</taxon>
        <taxon>Decapoda</taxon>
        <taxon>Pleocyemata</taxon>
        <taxon>Caridea</taxon>
        <taxon>Atyoidea</taxon>
        <taxon>Atyidae</taxon>
        <taxon>Halocaridina</taxon>
    </lineage>
</organism>
<dbReference type="PANTHER" id="PTHR47456">
    <property type="entry name" value="PHD-TYPE DOMAIN-CONTAINING PROTEIN"/>
    <property type="match status" value="1"/>
</dbReference>
<evidence type="ECO:0000313" key="2">
    <source>
        <dbReference type="EMBL" id="KAK7074597.1"/>
    </source>
</evidence>
<dbReference type="EMBL" id="JAXCGZ010011523">
    <property type="protein sequence ID" value="KAK7074597.1"/>
    <property type="molecule type" value="Genomic_DNA"/>
</dbReference>
<proteinExistence type="predicted"/>
<reference evidence="2 3" key="1">
    <citation type="submission" date="2023-11" db="EMBL/GenBank/DDBJ databases">
        <title>Halocaridina rubra genome assembly.</title>
        <authorList>
            <person name="Smith C."/>
        </authorList>
    </citation>
    <scope>NUCLEOTIDE SEQUENCE [LARGE SCALE GENOMIC DNA]</scope>
    <source>
        <strain evidence="2">EP-1</strain>
        <tissue evidence="2">Whole</tissue>
    </source>
</reference>
<comment type="caution">
    <text evidence="2">The sequence shown here is derived from an EMBL/GenBank/DDBJ whole genome shotgun (WGS) entry which is preliminary data.</text>
</comment>
<keyword evidence="3" id="KW-1185">Reference proteome</keyword>
<dbReference type="AlphaFoldDB" id="A0AAN8X133"/>
<dbReference type="GO" id="GO:0003700">
    <property type="term" value="F:DNA-binding transcription factor activity"/>
    <property type="evidence" value="ECO:0007669"/>
    <property type="project" value="InterPro"/>
</dbReference>
<dbReference type="InterPro" id="IPR029309">
    <property type="entry name" value="CaRF"/>
</dbReference>
<evidence type="ECO:0000313" key="3">
    <source>
        <dbReference type="Proteomes" id="UP001381693"/>
    </source>
</evidence>
<dbReference type="Pfam" id="PF15299">
    <property type="entry name" value="ALS2CR8"/>
    <property type="match status" value="1"/>
</dbReference>
<protein>
    <submittedName>
        <fullName evidence="2">Uncharacterized protein</fullName>
    </submittedName>
</protein>
<accession>A0AAN8X133</accession>
<evidence type="ECO:0000256" key="1">
    <source>
        <dbReference type="SAM" id="MobiDB-lite"/>
    </source>
</evidence>